<evidence type="ECO:0000256" key="2">
    <source>
        <dbReference type="ARBA" id="ARBA00022898"/>
    </source>
</evidence>
<proteinExistence type="inferred from homology"/>
<organism evidence="6 7">
    <name type="scientific">Paenisporosarcina macmurdoensis</name>
    <dbReference type="NCBI Taxonomy" id="212659"/>
    <lineage>
        <taxon>Bacteria</taxon>
        <taxon>Bacillati</taxon>
        <taxon>Bacillota</taxon>
        <taxon>Bacilli</taxon>
        <taxon>Bacillales</taxon>
        <taxon>Caryophanaceae</taxon>
        <taxon>Paenisporosarcina</taxon>
    </lineage>
</organism>
<sequence length="369" mass="40958">MQPTNFYRPTYAEIDLNQIKMNILNLKKHIHHCVQVIAVVKANGYGHGDLEVSKAALEAGASMLAVATPDEAIRLRLLGIESPILVLGASPPAFAVIASEHDITITVFQKDWFLHIPTLPKKLKIHIKIDTGMGRLGVTTESELSLLLQTIRQRPDVLIDGVFTHFATADEENAGQFKRQLAKFKTFLQLFPERPRCIHAANSAASLMHKDSLFDAVRFGISMYGLSPSAYVRDELPFQLGQALSLYTEVVNVKQLTEESTISYGATYTAEKDEWIATLPIGYADGMLRGLSGQEVLIQGKRMPIIGRICMDQCMVRLDGQVPIGEPVVLIGRQGSELISIEEWAQKLQTISYEIPCVLTNRVPRVYTS</sequence>
<feature type="active site" description="Proton acceptor; specific for D-alanine" evidence="4">
    <location>
        <position position="41"/>
    </location>
</feature>
<dbReference type="PROSITE" id="PS00395">
    <property type="entry name" value="ALANINE_RACEMASE"/>
    <property type="match status" value="1"/>
</dbReference>
<keyword evidence="2 4" id="KW-0663">Pyridoxal phosphate</keyword>
<keyword evidence="3 4" id="KW-0413">Isomerase</keyword>
<dbReference type="InterPro" id="IPR011079">
    <property type="entry name" value="Ala_racemase_C"/>
</dbReference>
<comment type="similarity">
    <text evidence="4">Belongs to the alanine racemase family.</text>
</comment>
<dbReference type="PRINTS" id="PR00992">
    <property type="entry name" value="ALARACEMASE"/>
</dbReference>
<dbReference type="HAMAP" id="MF_01201">
    <property type="entry name" value="Ala_racemase"/>
    <property type="match status" value="1"/>
</dbReference>
<dbReference type="InterPro" id="IPR000821">
    <property type="entry name" value="Ala_racemase"/>
</dbReference>
<dbReference type="CDD" id="cd00430">
    <property type="entry name" value="PLPDE_III_AR"/>
    <property type="match status" value="1"/>
</dbReference>
<dbReference type="SUPFAM" id="SSF50621">
    <property type="entry name" value="Alanine racemase C-terminal domain-like"/>
    <property type="match status" value="1"/>
</dbReference>
<dbReference type="Gene3D" id="2.40.37.10">
    <property type="entry name" value="Lyase, Ornithine Decarboxylase, Chain A, domain 1"/>
    <property type="match status" value="1"/>
</dbReference>
<dbReference type="NCBIfam" id="TIGR00492">
    <property type="entry name" value="alr"/>
    <property type="match status" value="1"/>
</dbReference>
<dbReference type="RefSeq" id="WP_377736378.1">
    <property type="nucleotide sequence ID" value="NZ_JBHSRI010000038.1"/>
</dbReference>
<keyword evidence="7" id="KW-1185">Reference proteome</keyword>
<evidence type="ECO:0000256" key="4">
    <source>
        <dbReference type="HAMAP-Rule" id="MF_01201"/>
    </source>
</evidence>
<dbReference type="Gene3D" id="3.20.20.10">
    <property type="entry name" value="Alanine racemase"/>
    <property type="match status" value="1"/>
</dbReference>
<dbReference type="Proteomes" id="UP001596170">
    <property type="component" value="Unassembled WGS sequence"/>
</dbReference>
<feature type="domain" description="Alanine racemase C-terminal" evidence="5">
    <location>
        <begin position="243"/>
        <end position="368"/>
    </location>
</feature>
<protein>
    <recommendedName>
        <fullName evidence="4">Alanine racemase</fullName>
        <ecNumber evidence="4">5.1.1.1</ecNumber>
    </recommendedName>
</protein>
<feature type="binding site" evidence="4">
    <location>
        <position position="311"/>
    </location>
    <ligand>
        <name>substrate</name>
    </ligand>
</feature>
<dbReference type="InterPro" id="IPR020622">
    <property type="entry name" value="Ala_racemase_pyridoxalP-BS"/>
</dbReference>
<dbReference type="Pfam" id="PF00842">
    <property type="entry name" value="Ala_racemase_C"/>
    <property type="match status" value="1"/>
</dbReference>
<dbReference type="EMBL" id="JBHSRI010000038">
    <property type="protein sequence ID" value="MFC6041421.1"/>
    <property type="molecule type" value="Genomic_DNA"/>
</dbReference>
<comment type="cofactor">
    <cofactor evidence="1 4">
        <name>pyridoxal 5'-phosphate</name>
        <dbReference type="ChEBI" id="CHEBI:597326"/>
    </cofactor>
</comment>
<evidence type="ECO:0000256" key="1">
    <source>
        <dbReference type="ARBA" id="ARBA00001933"/>
    </source>
</evidence>
<comment type="caution">
    <text evidence="6">The sequence shown here is derived from an EMBL/GenBank/DDBJ whole genome shotgun (WGS) entry which is preliminary data.</text>
</comment>
<name>A0ABW1LDM6_9BACL</name>
<evidence type="ECO:0000313" key="6">
    <source>
        <dbReference type="EMBL" id="MFC6041421.1"/>
    </source>
</evidence>
<dbReference type="EC" id="5.1.1.1" evidence="4"/>
<dbReference type="PANTHER" id="PTHR30511">
    <property type="entry name" value="ALANINE RACEMASE"/>
    <property type="match status" value="1"/>
</dbReference>
<reference evidence="7" key="1">
    <citation type="journal article" date="2019" name="Int. J. Syst. Evol. Microbiol.">
        <title>The Global Catalogue of Microorganisms (GCM) 10K type strain sequencing project: providing services to taxonomists for standard genome sequencing and annotation.</title>
        <authorList>
            <consortium name="The Broad Institute Genomics Platform"/>
            <consortium name="The Broad Institute Genome Sequencing Center for Infectious Disease"/>
            <person name="Wu L."/>
            <person name="Ma J."/>
        </authorList>
    </citation>
    <scope>NUCLEOTIDE SEQUENCE [LARGE SCALE GENOMIC DNA]</scope>
    <source>
        <strain evidence="7">CCUG 54527</strain>
    </source>
</reference>
<comment type="catalytic activity">
    <reaction evidence="4">
        <text>L-alanine = D-alanine</text>
        <dbReference type="Rhea" id="RHEA:20249"/>
        <dbReference type="ChEBI" id="CHEBI:57416"/>
        <dbReference type="ChEBI" id="CHEBI:57972"/>
        <dbReference type="EC" id="5.1.1.1"/>
    </reaction>
</comment>
<feature type="modified residue" description="N6-(pyridoxal phosphate)lysine" evidence="4">
    <location>
        <position position="41"/>
    </location>
</feature>
<dbReference type="GO" id="GO:0008784">
    <property type="term" value="F:alanine racemase activity"/>
    <property type="evidence" value="ECO:0007669"/>
    <property type="project" value="UniProtKB-EC"/>
</dbReference>
<dbReference type="SMART" id="SM01005">
    <property type="entry name" value="Ala_racemase_C"/>
    <property type="match status" value="1"/>
</dbReference>
<dbReference type="SUPFAM" id="SSF51419">
    <property type="entry name" value="PLP-binding barrel"/>
    <property type="match status" value="1"/>
</dbReference>
<comment type="function">
    <text evidence="4">Catalyzes the interconversion of L-alanine and D-alanine. May also act on other amino acids.</text>
</comment>
<evidence type="ECO:0000313" key="7">
    <source>
        <dbReference type="Proteomes" id="UP001596170"/>
    </source>
</evidence>
<dbReference type="InterPro" id="IPR029066">
    <property type="entry name" value="PLP-binding_barrel"/>
</dbReference>
<dbReference type="PANTHER" id="PTHR30511:SF0">
    <property type="entry name" value="ALANINE RACEMASE, CATABOLIC-RELATED"/>
    <property type="match status" value="1"/>
</dbReference>
<dbReference type="Pfam" id="PF01168">
    <property type="entry name" value="Ala_racemase_N"/>
    <property type="match status" value="1"/>
</dbReference>
<feature type="binding site" evidence="4">
    <location>
        <position position="135"/>
    </location>
    <ligand>
        <name>substrate</name>
    </ligand>
</feature>
<dbReference type="InterPro" id="IPR001608">
    <property type="entry name" value="Ala_racemase_N"/>
</dbReference>
<evidence type="ECO:0000256" key="3">
    <source>
        <dbReference type="ARBA" id="ARBA00023235"/>
    </source>
</evidence>
<evidence type="ECO:0000259" key="5">
    <source>
        <dbReference type="SMART" id="SM01005"/>
    </source>
</evidence>
<dbReference type="InterPro" id="IPR009006">
    <property type="entry name" value="Ala_racemase/Decarboxylase_C"/>
</dbReference>
<gene>
    <name evidence="6" type="primary">alr</name>
    <name evidence="6" type="ORF">ACFPYN_18600</name>
</gene>
<accession>A0ABW1LDM6</accession>
<feature type="active site" description="Proton acceptor; specific for L-alanine" evidence="4">
    <location>
        <position position="264"/>
    </location>
</feature>
<comment type="pathway">
    <text evidence="4">Amino-acid biosynthesis; D-alanine biosynthesis; D-alanine from L-alanine: step 1/1.</text>
</comment>